<dbReference type="FunFam" id="3.40.50.720:FF:000084">
    <property type="entry name" value="Short-chain dehydrogenase reductase"/>
    <property type="match status" value="1"/>
</dbReference>
<dbReference type="EMBL" id="PYBJ01000007">
    <property type="protein sequence ID" value="PSM42973.1"/>
    <property type="molecule type" value="Genomic_DNA"/>
</dbReference>
<evidence type="ECO:0000256" key="1">
    <source>
        <dbReference type="ARBA" id="ARBA00006484"/>
    </source>
</evidence>
<sequence length="246" mass="25284">MSSTTQISPRTALVFGGSRGIGAAAVNRLAADGYTVAFTYVSREDKARELVASVERDGGRAFAVQADSADADAIRGAVDQVVERFGAISVVVVNAGILRGGTIDAVSLEDLDLMLDINVRAVFLSIQATVPHLADGARVVTIGSNVSIRTGIQGASVYQLTKTALIGLAKGVALDLAPRGITVNNIQPGPTDTDMNAGGIEALADLSPLKRVGAPQEIAGLISYLAGEDSRYITGATITIDGGFTL</sequence>
<dbReference type="InterPro" id="IPR050259">
    <property type="entry name" value="SDR"/>
</dbReference>
<dbReference type="SUPFAM" id="SSF51735">
    <property type="entry name" value="NAD(P)-binding Rossmann-fold domains"/>
    <property type="match status" value="1"/>
</dbReference>
<dbReference type="InterPro" id="IPR036291">
    <property type="entry name" value="NAD(P)-bd_dom_sf"/>
</dbReference>
<dbReference type="PANTHER" id="PTHR42879:SF2">
    <property type="entry name" value="3-OXOACYL-[ACYL-CARRIER-PROTEIN] REDUCTASE FABG"/>
    <property type="match status" value="1"/>
</dbReference>
<reference evidence="4 5" key="1">
    <citation type="submission" date="2018-03" db="EMBL/GenBank/DDBJ databases">
        <title>Streptomyces dioscori sp. nov., a novel endophytic actinobacterium isolated from bulbil of Dioscorea bulbifera L.</title>
        <authorList>
            <person name="Zhikuan W."/>
        </authorList>
    </citation>
    <scope>NUCLEOTIDE SEQUENCE [LARGE SCALE GENOMIC DNA]</scope>
    <source>
        <strain evidence="4 5">A217</strain>
    </source>
</reference>
<evidence type="ECO:0000313" key="5">
    <source>
        <dbReference type="Proteomes" id="UP000240429"/>
    </source>
</evidence>
<dbReference type="InterPro" id="IPR002347">
    <property type="entry name" value="SDR_fam"/>
</dbReference>
<dbReference type="GO" id="GO:0016491">
    <property type="term" value="F:oxidoreductase activity"/>
    <property type="evidence" value="ECO:0007669"/>
    <property type="project" value="UniProtKB-KW"/>
</dbReference>
<evidence type="ECO:0000313" key="4">
    <source>
        <dbReference type="EMBL" id="PSM42973.1"/>
    </source>
</evidence>
<feature type="domain" description="Ketoreductase" evidence="3">
    <location>
        <begin position="10"/>
        <end position="189"/>
    </location>
</feature>
<organism evidence="4 5">
    <name type="scientific">Streptomyces dioscori</name>
    <dbReference type="NCBI Taxonomy" id="2109333"/>
    <lineage>
        <taxon>Bacteria</taxon>
        <taxon>Bacillati</taxon>
        <taxon>Actinomycetota</taxon>
        <taxon>Actinomycetes</taxon>
        <taxon>Kitasatosporales</taxon>
        <taxon>Streptomycetaceae</taxon>
        <taxon>Streptomyces</taxon>
        <taxon>Streptomyces aurantiacus group</taxon>
    </lineage>
</organism>
<keyword evidence="5" id="KW-1185">Reference proteome</keyword>
<name>A0A2P8Q9Q2_9ACTN</name>
<dbReference type="Gene3D" id="3.40.50.720">
    <property type="entry name" value="NAD(P)-binding Rossmann-like Domain"/>
    <property type="match status" value="1"/>
</dbReference>
<protein>
    <submittedName>
        <fullName evidence="4">Oxidoreductase</fullName>
    </submittedName>
</protein>
<gene>
    <name evidence="4" type="ORF">C6Y14_12395</name>
</gene>
<comment type="similarity">
    <text evidence="1">Belongs to the short-chain dehydrogenases/reductases (SDR) family.</text>
</comment>
<dbReference type="PRINTS" id="PR00081">
    <property type="entry name" value="GDHRDH"/>
</dbReference>
<dbReference type="Pfam" id="PF13561">
    <property type="entry name" value="adh_short_C2"/>
    <property type="match status" value="1"/>
</dbReference>
<accession>A0A2P8Q9Q2</accession>
<dbReference type="InterPro" id="IPR057326">
    <property type="entry name" value="KR_dom"/>
</dbReference>
<dbReference type="Proteomes" id="UP000240429">
    <property type="component" value="Unassembled WGS sequence"/>
</dbReference>
<dbReference type="PANTHER" id="PTHR42879">
    <property type="entry name" value="3-OXOACYL-(ACYL-CARRIER-PROTEIN) REDUCTASE"/>
    <property type="match status" value="1"/>
</dbReference>
<dbReference type="OrthoDB" id="154414at2"/>
<keyword evidence="2" id="KW-0560">Oxidoreductase</keyword>
<evidence type="ECO:0000256" key="2">
    <source>
        <dbReference type="ARBA" id="ARBA00023002"/>
    </source>
</evidence>
<proteinExistence type="inferred from homology"/>
<comment type="caution">
    <text evidence="4">The sequence shown here is derived from an EMBL/GenBank/DDBJ whole genome shotgun (WGS) entry which is preliminary data.</text>
</comment>
<evidence type="ECO:0000259" key="3">
    <source>
        <dbReference type="SMART" id="SM00822"/>
    </source>
</evidence>
<dbReference type="AlphaFoldDB" id="A0A2P8Q9Q2"/>
<dbReference type="RefSeq" id="WP_107016655.1">
    <property type="nucleotide sequence ID" value="NZ_KZ679041.1"/>
</dbReference>
<dbReference type="SMART" id="SM00822">
    <property type="entry name" value="PKS_KR"/>
    <property type="match status" value="1"/>
</dbReference>